<dbReference type="EMBL" id="FQ790324">
    <property type="protein sequence ID" value="CCD50268.1"/>
    <property type="molecule type" value="Genomic_DNA"/>
</dbReference>
<gene>
    <name evidence="1" type="ORF">BofuT4_uP092270.1</name>
</gene>
<dbReference type="HOGENOM" id="CLU_3013950_0_0_1"/>
<dbReference type="AlphaFoldDB" id="G2YES0"/>
<organism evidence="1 2">
    <name type="scientific">Botryotinia fuckeliana (strain T4)</name>
    <name type="common">Noble rot fungus</name>
    <name type="synonym">Botrytis cinerea</name>
    <dbReference type="NCBI Taxonomy" id="999810"/>
    <lineage>
        <taxon>Eukaryota</taxon>
        <taxon>Fungi</taxon>
        <taxon>Dikarya</taxon>
        <taxon>Ascomycota</taxon>
        <taxon>Pezizomycotina</taxon>
        <taxon>Leotiomycetes</taxon>
        <taxon>Helotiales</taxon>
        <taxon>Sclerotiniaceae</taxon>
        <taxon>Botrytis</taxon>
    </lineage>
</organism>
<proteinExistence type="predicted"/>
<dbReference type="Proteomes" id="UP000008177">
    <property type="component" value="Unplaced contigs"/>
</dbReference>
<name>G2YES0_BOTF4</name>
<protein>
    <submittedName>
        <fullName evidence="1">Uncharacterized protein</fullName>
    </submittedName>
</protein>
<accession>G2YES0</accession>
<evidence type="ECO:0000313" key="1">
    <source>
        <dbReference type="EMBL" id="CCD50268.1"/>
    </source>
</evidence>
<evidence type="ECO:0000313" key="2">
    <source>
        <dbReference type="Proteomes" id="UP000008177"/>
    </source>
</evidence>
<reference evidence="2" key="1">
    <citation type="journal article" date="2011" name="PLoS Genet.">
        <title>Genomic analysis of the necrotrophic fungal pathogens Sclerotinia sclerotiorum and Botrytis cinerea.</title>
        <authorList>
            <person name="Amselem J."/>
            <person name="Cuomo C.A."/>
            <person name="van Kan J.A."/>
            <person name="Viaud M."/>
            <person name="Benito E.P."/>
            <person name="Couloux A."/>
            <person name="Coutinho P.M."/>
            <person name="de Vries R.P."/>
            <person name="Dyer P.S."/>
            <person name="Fillinger S."/>
            <person name="Fournier E."/>
            <person name="Gout L."/>
            <person name="Hahn M."/>
            <person name="Kohn L."/>
            <person name="Lapalu N."/>
            <person name="Plummer K.M."/>
            <person name="Pradier J.M."/>
            <person name="Quevillon E."/>
            <person name="Sharon A."/>
            <person name="Simon A."/>
            <person name="ten Have A."/>
            <person name="Tudzynski B."/>
            <person name="Tudzynski P."/>
            <person name="Wincker P."/>
            <person name="Andrew M."/>
            <person name="Anthouard V."/>
            <person name="Beever R.E."/>
            <person name="Beffa R."/>
            <person name="Benoit I."/>
            <person name="Bouzid O."/>
            <person name="Brault B."/>
            <person name="Chen Z."/>
            <person name="Choquer M."/>
            <person name="Collemare J."/>
            <person name="Cotton P."/>
            <person name="Danchin E.G."/>
            <person name="Da Silva C."/>
            <person name="Gautier A."/>
            <person name="Giraud C."/>
            <person name="Giraud T."/>
            <person name="Gonzalez C."/>
            <person name="Grossetete S."/>
            <person name="Guldener U."/>
            <person name="Henrissat B."/>
            <person name="Howlett B.J."/>
            <person name="Kodira C."/>
            <person name="Kretschmer M."/>
            <person name="Lappartient A."/>
            <person name="Leroch M."/>
            <person name="Levis C."/>
            <person name="Mauceli E."/>
            <person name="Neuveglise C."/>
            <person name="Oeser B."/>
            <person name="Pearson M."/>
            <person name="Poulain J."/>
            <person name="Poussereau N."/>
            <person name="Quesneville H."/>
            <person name="Rascle C."/>
            <person name="Schumacher J."/>
            <person name="Segurens B."/>
            <person name="Sexton A."/>
            <person name="Silva E."/>
            <person name="Sirven C."/>
            <person name="Soanes D.M."/>
            <person name="Talbot N.J."/>
            <person name="Templeton M."/>
            <person name="Yandava C."/>
            <person name="Yarden O."/>
            <person name="Zeng Q."/>
            <person name="Rollins J.A."/>
            <person name="Lebrun M.H."/>
            <person name="Dickman M."/>
        </authorList>
    </citation>
    <scope>NUCLEOTIDE SEQUENCE [LARGE SCALE GENOMIC DNA]</scope>
    <source>
        <strain evidence="2">T4</strain>
    </source>
</reference>
<dbReference type="InParanoid" id="G2YES0"/>
<sequence length="56" mass="6587">MFAGTRRDLSSLTYMLHRRVFPKPLRQFISLLDIPIAERAETKSTKRSDPETEMFT</sequence>